<reference evidence="1 2" key="1">
    <citation type="submission" date="2017-04" db="EMBL/GenBank/DDBJ databases">
        <title>Draft genome sequence of Tuber borchii Vittad., a whitish edible truffle.</title>
        <authorList>
            <consortium name="DOE Joint Genome Institute"/>
            <person name="Murat C."/>
            <person name="Kuo A."/>
            <person name="Barry K.W."/>
            <person name="Clum A."/>
            <person name="Dockter R.B."/>
            <person name="Fauchery L."/>
            <person name="Iotti M."/>
            <person name="Kohler A."/>
            <person name="Labutti K."/>
            <person name="Lindquist E.A."/>
            <person name="Lipzen A."/>
            <person name="Ohm R.A."/>
            <person name="Wang M."/>
            <person name="Grigoriev I.V."/>
            <person name="Zambonelli A."/>
            <person name="Martin F.M."/>
        </authorList>
    </citation>
    <scope>NUCLEOTIDE SEQUENCE [LARGE SCALE GENOMIC DNA]</scope>
    <source>
        <strain evidence="1 2">Tbo3840</strain>
    </source>
</reference>
<comment type="caution">
    <text evidence="1">The sequence shown here is derived from an EMBL/GenBank/DDBJ whole genome shotgun (WGS) entry which is preliminary data.</text>
</comment>
<sequence length="272" mass="29988">MFSPSTPLLCFHQYPARTQPLLATPVSKLQRPFFEPPLHPIEAVIAHQKNVLRMFRDVLNAPGLPRGVVIPMVHMGRPGSARVDQEGRRHFPDACNIAGGFGADKEKMNDIQGLTKGAKSVEKRSLNGLKGKYYVNDKGSRLLTDLARISSELKIEIAAQKKDQAVRKKDQAVWKKDQVELRESKATIQPLQEILIAICKLAHDGNILTDTILMKRGDLDDAEIFFDIYGVGFQNSQLYLEQAIDKAKGGLFSVAVTMGSISIICAPKGNAA</sequence>
<evidence type="ECO:0000313" key="1">
    <source>
        <dbReference type="EMBL" id="PUU72604.1"/>
    </source>
</evidence>
<evidence type="ECO:0000313" key="2">
    <source>
        <dbReference type="Proteomes" id="UP000244722"/>
    </source>
</evidence>
<dbReference type="OrthoDB" id="74545at2759"/>
<accession>A0A2T6ZB13</accession>
<keyword evidence="2" id="KW-1185">Reference proteome</keyword>
<proteinExistence type="predicted"/>
<dbReference type="AlphaFoldDB" id="A0A2T6ZB13"/>
<dbReference type="EMBL" id="NESQ01000496">
    <property type="protein sequence ID" value="PUU72604.1"/>
    <property type="molecule type" value="Genomic_DNA"/>
</dbReference>
<dbReference type="Proteomes" id="UP000244722">
    <property type="component" value="Unassembled WGS sequence"/>
</dbReference>
<name>A0A2T6ZB13_TUBBO</name>
<gene>
    <name evidence="1" type="ORF">B9Z19DRAFT_1137135</name>
</gene>
<organism evidence="1 2">
    <name type="scientific">Tuber borchii</name>
    <name type="common">White truffle</name>
    <dbReference type="NCBI Taxonomy" id="42251"/>
    <lineage>
        <taxon>Eukaryota</taxon>
        <taxon>Fungi</taxon>
        <taxon>Dikarya</taxon>
        <taxon>Ascomycota</taxon>
        <taxon>Pezizomycotina</taxon>
        <taxon>Pezizomycetes</taxon>
        <taxon>Pezizales</taxon>
        <taxon>Tuberaceae</taxon>
        <taxon>Tuber</taxon>
    </lineage>
</organism>
<protein>
    <submittedName>
        <fullName evidence="1">Uncharacterized protein</fullName>
    </submittedName>
</protein>